<reference evidence="1" key="1">
    <citation type="submission" date="2019-12" db="EMBL/GenBank/DDBJ databases">
        <title>Genome sequencing and annotation of Brassica cretica.</title>
        <authorList>
            <person name="Studholme D.J."/>
            <person name="Sarris P."/>
        </authorList>
    </citation>
    <scope>NUCLEOTIDE SEQUENCE</scope>
    <source>
        <strain evidence="1">PFS-109/04</strain>
        <tissue evidence="1">Leaf</tissue>
    </source>
</reference>
<protein>
    <submittedName>
        <fullName evidence="1">Uncharacterized protein</fullName>
    </submittedName>
</protein>
<sequence length="87" mass="9871">MVWGLSTSVRWSSFSQTGAGADGFFPFVTFMKLGQVRGLFELYCSFEKIRREIEVYRSDCSFVGRLPPRFVRDCSGFGVVFIQLPAV</sequence>
<evidence type="ECO:0000313" key="1">
    <source>
        <dbReference type="EMBL" id="KAF3554936.1"/>
    </source>
</evidence>
<dbReference type="Proteomes" id="UP000712600">
    <property type="component" value="Unassembled WGS sequence"/>
</dbReference>
<name>A0A8S9QPD7_BRACR</name>
<evidence type="ECO:0000313" key="2">
    <source>
        <dbReference type="Proteomes" id="UP000712600"/>
    </source>
</evidence>
<dbReference type="AlphaFoldDB" id="A0A8S9QPD7"/>
<organism evidence="1 2">
    <name type="scientific">Brassica cretica</name>
    <name type="common">Mustard</name>
    <dbReference type="NCBI Taxonomy" id="69181"/>
    <lineage>
        <taxon>Eukaryota</taxon>
        <taxon>Viridiplantae</taxon>
        <taxon>Streptophyta</taxon>
        <taxon>Embryophyta</taxon>
        <taxon>Tracheophyta</taxon>
        <taxon>Spermatophyta</taxon>
        <taxon>Magnoliopsida</taxon>
        <taxon>eudicotyledons</taxon>
        <taxon>Gunneridae</taxon>
        <taxon>Pentapetalae</taxon>
        <taxon>rosids</taxon>
        <taxon>malvids</taxon>
        <taxon>Brassicales</taxon>
        <taxon>Brassicaceae</taxon>
        <taxon>Brassiceae</taxon>
        <taxon>Brassica</taxon>
    </lineage>
</organism>
<comment type="caution">
    <text evidence="1">The sequence shown here is derived from an EMBL/GenBank/DDBJ whole genome shotgun (WGS) entry which is preliminary data.</text>
</comment>
<dbReference type="EMBL" id="QGKX02000996">
    <property type="protein sequence ID" value="KAF3554936.1"/>
    <property type="molecule type" value="Genomic_DNA"/>
</dbReference>
<gene>
    <name evidence="1" type="ORF">F2Q69_00011425</name>
</gene>
<proteinExistence type="predicted"/>
<accession>A0A8S9QPD7</accession>